<dbReference type="PANTHER" id="PTHR33406:SF13">
    <property type="entry name" value="MEMBRANE PROTEIN YDFJ"/>
    <property type="match status" value="1"/>
</dbReference>
<feature type="transmembrane region" description="Helical" evidence="6">
    <location>
        <begin position="640"/>
        <end position="658"/>
    </location>
</feature>
<feature type="transmembrane region" description="Helical" evidence="6">
    <location>
        <begin position="605"/>
        <end position="628"/>
    </location>
</feature>
<keyword evidence="5 6" id="KW-0472">Membrane</keyword>
<reference evidence="8 9" key="1">
    <citation type="submission" date="2023-03" db="EMBL/GenBank/DDBJ databases">
        <title>Complete genome of Arcanobacterium canis strain DSM 25104 isolated in 2010 from a canine otitis externa in Germany.</title>
        <authorList>
            <person name="Borowiak M."/>
            <person name="Kreitlow A."/>
            <person name="Malorny B."/>
            <person name="Laemmler C."/>
            <person name="Prenger-Berninghoff E."/>
            <person name="Ploetz M."/>
            <person name="Abdulmawjood A."/>
        </authorList>
    </citation>
    <scope>NUCLEOTIDE SEQUENCE [LARGE SCALE GENOMIC DNA]</scope>
    <source>
        <strain evidence="8 9">DSM 25104</strain>
    </source>
</reference>
<organism evidence="8 9">
    <name type="scientific">Arcanobacterium canis</name>
    <dbReference type="NCBI Taxonomy" id="999183"/>
    <lineage>
        <taxon>Bacteria</taxon>
        <taxon>Bacillati</taxon>
        <taxon>Actinomycetota</taxon>
        <taxon>Actinomycetes</taxon>
        <taxon>Actinomycetales</taxon>
        <taxon>Actinomycetaceae</taxon>
        <taxon>Arcanobacterium</taxon>
    </lineage>
</organism>
<feature type="transmembrane region" description="Helical" evidence="6">
    <location>
        <begin position="376"/>
        <end position="394"/>
    </location>
</feature>
<feature type="transmembrane region" description="Helical" evidence="6">
    <location>
        <begin position="20"/>
        <end position="41"/>
    </location>
</feature>
<evidence type="ECO:0000313" key="8">
    <source>
        <dbReference type="EMBL" id="WFM82656.1"/>
    </source>
</evidence>
<feature type="transmembrane region" description="Helical" evidence="6">
    <location>
        <begin position="472"/>
        <end position="492"/>
    </location>
</feature>
<keyword evidence="2" id="KW-1003">Cell membrane</keyword>
<name>A0ABY8FVW6_9ACTO</name>
<proteinExistence type="predicted"/>
<feature type="transmembrane region" description="Helical" evidence="6">
    <location>
        <begin position="751"/>
        <end position="774"/>
    </location>
</feature>
<dbReference type="Pfam" id="PF03176">
    <property type="entry name" value="MMPL"/>
    <property type="match status" value="2"/>
</dbReference>
<dbReference type="SUPFAM" id="SSF82866">
    <property type="entry name" value="Multidrug efflux transporter AcrB transmembrane domain"/>
    <property type="match status" value="2"/>
</dbReference>
<accession>A0ABY8FVW6</accession>
<protein>
    <submittedName>
        <fullName evidence="8">MMPL family transporter</fullName>
    </submittedName>
</protein>
<dbReference type="InterPro" id="IPR000731">
    <property type="entry name" value="SSD"/>
</dbReference>
<feature type="transmembrane region" description="Helical" evidence="6">
    <location>
        <begin position="670"/>
        <end position="696"/>
    </location>
</feature>
<evidence type="ECO:0000256" key="5">
    <source>
        <dbReference type="ARBA" id="ARBA00023136"/>
    </source>
</evidence>
<comment type="subcellular location">
    <subcellularLocation>
        <location evidence="1">Cell membrane</location>
        <topology evidence="1">Multi-pass membrane protein</topology>
    </subcellularLocation>
</comment>
<feature type="transmembrane region" description="Helical" evidence="6">
    <location>
        <begin position="309"/>
        <end position="330"/>
    </location>
</feature>
<evidence type="ECO:0000256" key="4">
    <source>
        <dbReference type="ARBA" id="ARBA00022989"/>
    </source>
</evidence>
<evidence type="ECO:0000256" key="6">
    <source>
        <dbReference type="SAM" id="Phobius"/>
    </source>
</evidence>
<feature type="transmembrane region" description="Helical" evidence="6">
    <location>
        <begin position="722"/>
        <end position="745"/>
    </location>
</feature>
<feature type="transmembrane region" description="Helical" evidence="6">
    <location>
        <begin position="266"/>
        <end position="294"/>
    </location>
</feature>
<evidence type="ECO:0000313" key="9">
    <source>
        <dbReference type="Proteomes" id="UP001215216"/>
    </source>
</evidence>
<dbReference type="EMBL" id="CP121208">
    <property type="protein sequence ID" value="WFM82656.1"/>
    <property type="molecule type" value="Genomic_DNA"/>
</dbReference>
<feature type="domain" description="SSD" evidence="7">
    <location>
        <begin position="276"/>
        <end position="426"/>
    </location>
</feature>
<dbReference type="Proteomes" id="UP001215216">
    <property type="component" value="Chromosome"/>
</dbReference>
<dbReference type="RefSeq" id="WP_278012082.1">
    <property type="nucleotide sequence ID" value="NZ_CP121208.1"/>
</dbReference>
<dbReference type="PANTHER" id="PTHR33406">
    <property type="entry name" value="MEMBRANE PROTEIN MJ1562-RELATED"/>
    <property type="match status" value="1"/>
</dbReference>
<keyword evidence="3 6" id="KW-0812">Transmembrane</keyword>
<dbReference type="Gene3D" id="1.20.1640.10">
    <property type="entry name" value="Multidrug efflux transporter AcrB transmembrane domain"/>
    <property type="match status" value="2"/>
</dbReference>
<dbReference type="PROSITE" id="PS50156">
    <property type="entry name" value="SSD"/>
    <property type="match status" value="1"/>
</dbReference>
<keyword evidence="9" id="KW-1185">Reference proteome</keyword>
<sequence>MFTGIARVVGRFPRSMVAAWAAFVALALLAAMWGFGAGGLFTRMATTKSLVPGSQSDIVAQATNTESEHRVLVSVTGTTAQESREALTQLRNGVEPHGQVTDPLIVAEKFAHAKIDQRNQAITQALSKNARAIEAAKAQAVAAAQPQLSKLSPPERERFLASISTRAESAAKKNIADQAGTIADEKIAQLHDPSVDLISADGYAVVITYNGPDDESRVLDAINTFGRTIAPAHAHAVSAHLFEHAVLGQVTQDLVTGEAIGLPTALVLLIVIFGGLLAAGLPLVTAIVSIVIGMGEVWGLTFATTVDSYIVNVLSIIGLALSIDYGLLMVSRFREEVAQELDREGYSLTTGDLPDDVRRLVRTCVTAMITTSGRTIAYSALTIIVSIAGLLTMAPPMIKMIGAGAMLVTFVAVASALTLLPALIVLLGQRLIRPSILTRIPHFGKLVKGAGDRTSDHGFFSRIAAKVHAHPWPVLCSTVTLLIIAALPIASLQMRSSFIENVPKDSSVIAGYQDIQDRYPLLRTPEATILFPRGDKAPTQQLAEVNGVTHISAPRQLGHRQAVDVYVNAADPVGTKVTDVVAALRSTFPHADVGGAAAMQADFNAAVLSAAPGAIAIMVVSVVILLFLMTGSFIAPLKALIINSFSLIAGMGITVSLFEHGLLGLPVVGGLQTFVVALGFAFGFGLAMDYEVFLLARVKEMWDKGHSNDRAVELGLQHSGRIITSAAAIIIAVFVGFTFADMLAIKQIGVALAIIVLLDATVVRLLLVPALMTLMGDWNWWAPRWAKKFYEKFRLAG</sequence>
<dbReference type="InterPro" id="IPR004869">
    <property type="entry name" value="MMPL_dom"/>
</dbReference>
<evidence type="ECO:0000256" key="1">
    <source>
        <dbReference type="ARBA" id="ARBA00004651"/>
    </source>
</evidence>
<dbReference type="InterPro" id="IPR050545">
    <property type="entry name" value="Mycobact_MmpL"/>
</dbReference>
<evidence type="ECO:0000259" key="7">
    <source>
        <dbReference type="PROSITE" id="PS50156"/>
    </source>
</evidence>
<feature type="transmembrane region" description="Helical" evidence="6">
    <location>
        <begin position="400"/>
        <end position="427"/>
    </location>
</feature>
<evidence type="ECO:0000256" key="2">
    <source>
        <dbReference type="ARBA" id="ARBA00022475"/>
    </source>
</evidence>
<keyword evidence="4 6" id="KW-1133">Transmembrane helix</keyword>
<evidence type="ECO:0000256" key="3">
    <source>
        <dbReference type="ARBA" id="ARBA00022692"/>
    </source>
</evidence>
<gene>
    <name evidence="8" type="ORF">P7079_04385</name>
</gene>